<dbReference type="GeneID" id="9346323"/>
<dbReference type="Pfam" id="PF00082">
    <property type="entry name" value="Peptidase_S8"/>
    <property type="match status" value="1"/>
</dbReference>
<dbReference type="PROSITE" id="PS51892">
    <property type="entry name" value="SUBTILASE"/>
    <property type="match status" value="1"/>
</dbReference>
<dbReference type="Proteomes" id="UP000000391">
    <property type="component" value="Chromosome"/>
</dbReference>
<dbReference type="GO" id="GO:0004252">
    <property type="term" value="F:serine-type endopeptidase activity"/>
    <property type="evidence" value="ECO:0007669"/>
    <property type="project" value="InterPro"/>
</dbReference>
<evidence type="ECO:0000313" key="8">
    <source>
        <dbReference type="EMBL" id="ADI73604.1"/>
    </source>
</evidence>
<evidence type="ECO:0000259" key="7">
    <source>
        <dbReference type="Pfam" id="PF00082"/>
    </source>
</evidence>
<evidence type="ECO:0000256" key="1">
    <source>
        <dbReference type="ARBA" id="ARBA00011073"/>
    </source>
</evidence>
<dbReference type="InterPro" id="IPR034075">
    <property type="entry name" value="Glr3161-like_dom"/>
</dbReference>
<dbReference type="RefSeq" id="WP_013194172.1">
    <property type="nucleotide sequence ID" value="NC_014253.1"/>
</dbReference>
<keyword evidence="2" id="KW-0645">Protease</keyword>
<dbReference type="GO" id="GO:0005615">
    <property type="term" value="C:extracellular space"/>
    <property type="evidence" value="ECO:0007669"/>
    <property type="project" value="TreeGrafter"/>
</dbReference>
<protein>
    <submittedName>
        <fullName evidence="8">Peptidase S8 and S53 subtilisin kexin sedolisin</fullName>
    </submittedName>
</protein>
<organism evidence="8 9">
    <name type="scientific">Methanohalobium evestigatum (strain ATCC BAA-1072 / DSM 3721 / NBRC 107634 / OCM 161 / Z-7303)</name>
    <dbReference type="NCBI Taxonomy" id="644295"/>
    <lineage>
        <taxon>Archaea</taxon>
        <taxon>Methanobacteriati</taxon>
        <taxon>Methanobacteriota</taxon>
        <taxon>Stenosarchaea group</taxon>
        <taxon>Methanomicrobia</taxon>
        <taxon>Methanosarcinales</taxon>
        <taxon>Methanosarcinaceae</taxon>
        <taxon>Methanohalobium</taxon>
    </lineage>
</organism>
<dbReference type="InterPro" id="IPR000209">
    <property type="entry name" value="Peptidase_S8/S53_dom"/>
</dbReference>
<dbReference type="Gene3D" id="3.40.50.200">
    <property type="entry name" value="Peptidase S8/S53 domain"/>
    <property type="match status" value="2"/>
</dbReference>
<feature type="region of interest" description="Disordered" evidence="6">
    <location>
        <begin position="576"/>
        <end position="609"/>
    </location>
</feature>
<dbReference type="OrthoDB" id="103676at2157"/>
<dbReference type="KEGG" id="mev:Metev_0702"/>
<sequence>MVKAKHCILSFTMLLLILLSTSFTSGTYESKNSNLDYTNEDFFLKEKQISYLENKKENTTCIEEKCSTPLVSLLERKNNSSNNYVCVYIYFKQSVDIKTIESHITNVTNRDEKNNLIVGWVNLDHMRKLASMDTVCAIRKVIPPEVKTGSITTRGDNIHNTDRVREMYNQYGSGIKIGVISDSVDGLNESKNSKNLPDDVVVLSESSGRGEGTAILEIIHDMVPEAELYFHGAGNNILDFNSAVDTLVNSGCRIIVDDIGWKREPYFEHGVVASHVANVVENNEILYVTAAGNDGKKHYQGMYQGNAFNFHNKSLKMKILPNESIDIVLQWNDRFGSSSNDYDLYLFKTDNRDILDRSIDTQNGNDDPLEYINYTNPTESEIEAEISIRNYNAEASKRILELFIYTDDKKPRSHSRILPNNIVTSDSIYGHPAIRDVVTVGAISIDSDIEPFSSQGPVTHYHPDYEMISKPDVVGVNGINVSGAGGFSKKFYGTSASAPHVAAVAALLWSSFPSMKAQDIREAIYYSAVDMGAENYDYTYGYGRVDALKAYNYLISINNSSVQKKTYDNDTEYKTFEKQETSNKSSMKSPADTQSGQSESQNHSPEEVETPGFEAIYLTASLLIAIYYAKKC</sequence>
<evidence type="ECO:0000256" key="4">
    <source>
        <dbReference type="ARBA" id="ARBA00022825"/>
    </source>
</evidence>
<dbReference type="HOGENOM" id="CLU_027256_0_0_2"/>
<dbReference type="SUPFAM" id="SSF52743">
    <property type="entry name" value="Subtilisin-like"/>
    <property type="match status" value="1"/>
</dbReference>
<evidence type="ECO:0000256" key="6">
    <source>
        <dbReference type="SAM" id="MobiDB-lite"/>
    </source>
</evidence>
<evidence type="ECO:0000256" key="3">
    <source>
        <dbReference type="ARBA" id="ARBA00022801"/>
    </source>
</evidence>
<evidence type="ECO:0000256" key="2">
    <source>
        <dbReference type="ARBA" id="ARBA00022670"/>
    </source>
</evidence>
<dbReference type="CDD" id="cd05562">
    <property type="entry name" value="Peptidases_S53_like"/>
    <property type="match status" value="1"/>
</dbReference>
<reference evidence="8 9" key="1">
    <citation type="submission" date="2010-06" db="EMBL/GenBank/DDBJ databases">
        <title>Complete sequence chromosome of Methanohalobium evestigatum Z-7303.</title>
        <authorList>
            <consortium name="US DOE Joint Genome Institute"/>
            <person name="Lucas S."/>
            <person name="Copeland A."/>
            <person name="Lapidus A."/>
            <person name="Cheng J.-F."/>
            <person name="Bruce D."/>
            <person name="Goodwin L."/>
            <person name="Pitluck S."/>
            <person name="Saunders E."/>
            <person name="Detter J.C."/>
            <person name="Han C."/>
            <person name="Tapia R."/>
            <person name="Land M."/>
            <person name="Hauser L."/>
            <person name="Kyrpides N."/>
            <person name="Mikhailova N."/>
            <person name="Sieprawska-Lupa M."/>
            <person name="Whitman W.B."/>
            <person name="Anderson I."/>
            <person name="Woyke T."/>
        </authorList>
    </citation>
    <scope>NUCLEOTIDE SEQUENCE [LARGE SCALE GENOMIC DNA]</scope>
    <source>
        <strain evidence="9">ATCC BAA-1072 / DSM 3721 / NBRC 107634 / OCM 161 / Z-7303</strain>
    </source>
</reference>
<keyword evidence="4" id="KW-0720">Serine protease</keyword>
<dbReference type="InterPro" id="IPR036852">
    <property type="entry name" value="Peptidase_S8/S53_dom_sf"/>
</dbReference>
<keyword evidence="3" id="KW-0378">Hydrolase</keyword>
<dbReference type="InterPro" id="IPR050131">
    <property type="entry name" value="Peptidase_S8_subtilisin-like"/>
</dbReference>
<gene>
    <name evidence="8" type="ordered locus">Metev_0702</name>
</gene>
<dbReference type="PRINTS" id="PR00723">
    <property type="entry name" value="SUBTILISIN"/>
</dbReference>
<comment type="caution">
    <text evidence="5">Lacks conserved residue(s) required for the propagation of feature annotation.</text>
</comment>
<dbReference type="AlphaFoldDB" id="D7E6Y0"/>
<evidence type="ECO:0000313" key="9">
    <source>
        <dbReference type="Proteomes" id="UP000000391"/>
    </source>
</evidence>
<comment type="similarity">
    <text evidence="1 5">Belongs to the peptidase S8 family.</text>
</comment>
<dbReference type="EMBL" id="CP002069">
    <property type="protein sequence ID" value="ADI73604.1"/>
    <property type="molecule type" value="Genomic_DNA"/>
</dbReference>
<feature type="compositionally biased region" description="Polar residues" evidence="6">
    <location>
        <begin position="582"/>
        <end position="603"/>
    </location>
</feature>
<name>D7E6Y0_METEZ</name>
<dbReference type="GO" id="GO:0006508">
    <property type="term" value="P:proteolysis"/>
    <property type="evidence" value="ECO:0007669"/>
    <property type="project" value="UniProtKB-KW"/>
</dbReference>
<dbReference type="PROSITE" id="PS00138">
    <property type="entry name" value="SUBTILASE_SER"/>
    <property type="match status" value="1"/>
</dbReference>
<feature type="domain" description="Peptidase S8/S53" evidence="7">
    <location>
        <begin position="423"/>
        <end position="543"/>
    </location>
</feature>
<keyword evidence="9" id="KW-1185">Reference proteome</keyword>
<dbReference type="InterPro" id="IPR015500">
    <property type="entry name" value="Peptidase_S8_subtilisin-rel"/>
</dbReference>
<dbReference type="PANTHER" id="PTHR43806">
    <property type="entry name" value="PEPTIDASE S8"/>
    <property type="match status" value="1"/>
</dbReference>
<proteinExistence type="inferred from homology"/>
<accession>D7E6Y0</accession>
<dbReference type="PANTHER" id="PTHR43806:SF11">
    <property type="entry name" value="CEREVISIN-RELATED"/>
    <property type="match status" value="1"/>
</dbReference>
<evidence type="ECO:0000256" key="5">
    <source>
        <dbReference type="PROSITE-ProRule" id="PRU01240"/>
    </source>
</evidence>
<dbReference type="InterPro" id="IPR023828">
    <property type="entry name" value="Peptidase_S8_Ser-AS"/>
</dbReference>